<dbReference type="EC" id="1.1.1.100" evidence="3"/>
<evidence type="ECO:0000256" key="1">
    <source>
        <dbReference type="ARBA" id="ARBA00006484"/>
    </source>
</evidence>
<evidence type="ECO:0000256" key="2">
    <source>
        <dbReference type="ARBA" id="ARBA00023002"/>
    </source>
</evidence>
<protein>
    <submittedName>
        <fullName evidence="3">Short chain dehydrogenase</fullName>
        <ecNumber evidence="3">1.1.1.100</ecNumber>
    </submittedName>
</protein>
<dbReference type="STRING" id="288768.SAMEA3906486_04637"/>
<dbReference type="PANTHER" id="PTHR24321">
    <property type="entry name" value="DEHYDROGENASES, SHORT CHAIN"/>
    <property type="match status" value="1"/>
</dbReference>
<accession>A0A157ST09</accession>
<sequence length="250" mass="25187">MKYIFKGDSALVSGAGSGIGEATAHLLAINGVQVVASDIDFEAARRVTQAIIAAGGRAVAHEGNAAKPEDAGAAVQCALKHFGSLHLAFNNAGIAGELKPAGELAAEEWQRVIDTNLSGVQHAMRAQIPAILAAGGGAIVNMSSVLGLVGSADAPAYVAAKHGVTGLTRSAALAYSAQGVRINSLHPGYIETPLLKALDEATLAALKGLHAIGRLGRPEEIAHAACFLLSEGASFMCGSAMVVDGGYTAA</sequence>
<keyword evidence="4" id="KW-1185">Reference proteome</keyword>
<proteinExistence type="inferred from homology"/>
<reference evidence="3 4" key="1">
    <citation type="submission" date="2016-04" db="EMBL/GenBank/DDBJ databases">
        <authorList>
            <consortium name="Pathogen Informatics"/>
        </authorList>
    </citation>
    <scope>NUCLEOTIDE SEQUENCE [LARGE SCALE GENOMIC DNA]</scope>
    <source>
        <strain evidence="3 4">H050680373</strain>
    </source>
</reference>
<dbReference type="InterPro" id="IPR036291">
    <property type="entry name" value="NAD(P)-bd_dom_sf"/>
</dbReference>
<comment type="similarity">
    <text evidence="1">Belongs to the short-chain dehydrogenases/reductases (SDR) family.</text>
</comment>
<dbReference type="Gene3D" id="3.40.50.720">
    <property type="entry name" value="NAD(P)-binding Rossmann-like Domain"/>
    <property type="match status" value="1"/>
</dbReference>
<dbReference type="PRINTS" id="PR00080">
    <property type="entry name" value="SDRFAMILY"/>
</dbReference>
<dbReference type="EMBL" id="FKIF01000009">
    <property type="protein sequence ID" value="SAI73451.1"/>
    <property type="molecule type" value="Genomic_DNA"/>
</dbReference>
<dbReference type="SUPFAM" id="SSF51735">
    <property type="entry name" value="NAD(P)-binding Rossmann-fold domains"/>
    <property type="match status" value="1"/>
</dbReference>
<dbReference type="GO" id="GO:0004316">
    <property type="term" value="F:3-oxoacyl-[acyl-carrier-protein] reductase (NADPH) activity"/>
    <property type="evidence" value="ECO:0007669"/>
    <property type="project" value="UniProtKB-EC"/>
</dbReference>
<dbReference type="OrthoDB" id="7064009at2"/>
<dbReference type="FunFam" id="3.40.50.720:FF:000084">
    <property type="entry name" value="Short-chain dehydrogenase reductase"/>
    <property type="match status" value="1"/>
</dbReference>
<evidence type="ECO:0000313" key="4">
    <source>
        <dbReference type="Proteomes" id="UP000076848"/>
    </source>
</evidence>
<dbReference type="Pfam" id="PF13561">
    <property type="entry name" value="adh_short_C2"/>
    <property type="match status" value="1"/>
</dbReference>
<dbReference type="Proteomes" id="UP000076848">
    <property type="component" value="Unassembled WGS sequence"/>
</dbReference>
<dbReference type="RefSeq" id="WP_021159342.1">
    <property type="nucleotide sequence ID" value="NZ_FKIF01000009.1"/>
</dbReference>
<dbReference type="PRINTS" id="PR00081">
    <property type="entry name" value="GDHRDH"/>
</dbReference>
<dbReference type="InterPro" id="IPR020904">
    <property type="entry name" value="Sc_DH/Rdtase_CS"/>
</dbReference>
<dbReference type="PANTHER" id="PTHR24321:SF8">
    <property type="entry name" value="ESTRADIOL 17-BETA-DEHYDROGENASE 8-RELATED"/>
    <property type="match status" value="1"/>
</dbReference>
<evidence type="ECO:0000313" key="3">
    <source>
        <dbReference type="EMBL" id="SAI73451.1"/>
    </source>
</evidence>
<dbReference type="InterPro" id="IPR002347">
    <property type="entry name" value="SDR_fam"/>
</dbReference>
<dbReference type="PROSITE" id="PS00061">
    <property type="entry name" value="ADH_SHORT"/>
    <property type="match status" value="1"/>
</dbReference>
<name>A0A157ST09_9BORD</name>
<gene>
    <name evidence="3" type="primary">fabG_27</name>
    <name evidence="3" type="ORF">SAMEA3906486_04637</name>
</gene>
<dbReference type="AlphaFoldDB" id="A0A157ST09"/>
<organism evidence="3 4">
    <name type="scientific">Bordetella ansorpii</name>
    <dbReference type="NCBI Taxonomy" id="288768"/>
    <lineage>
        <taxon>Bacteria</taxon>
        <taxon>Pseudomonadati</taxon>
        <taxon>Pseudomonadota</taxon>
        <taxon>Betaproteobacteria</taxon>
        <taxon>Burkholderiales</taxon>
        <taxon>Alcaligenaceae</taxon>
        <taxon>Bordetella</taxon>
    </lineage>
</organism>
<keyword evidence="2 3" id="KW-0560">Oxidoreductase</keyword>